<keyword evidence="2" id="KW-1185">Reference proteome</keyword>
<proteinExistence type="predicted"/>
<dbReference type="STRING" id="401472.CUREI_05480"/>
<dbReference type="RefSeq" id="WP_038611286.1">
    <property type="nucleotide sequence ID" value="NZ_CP009215.1"/>
</dbReference>
<dbReference type="HOGENOM" id="CLU_1793239_0_0_11"/>
<evidence type="ECO:0000313" key="2">
    <source>
        <dbReference type="Proteomes" id="UP000028939"/>
    </source>
</evidence>
<dbReference type="KEGG" id="cuv:CUREI_05480"/>
<gene>
    <name evidence="1" type="ORF">CUREI_05480</name>
</gene>
<dbReference type="OrthoDB" id="4406641at2"/>
<dbReference type="EMBL" id="CP009215">
    <property type="protein sequence ID" value="AIL96814.1"/>
    <property type="molecule type" value="Genomic_DNA"/>
</dbReference>
<sequence length="154" mass="16861">MGTTDTLKPLTIQRAKDVFAKQGWQYDDAGEFSIRSGFAGIGLEISHIEPNVNVISTVAVDSIGQDRYEEVREWVEQYNYTKAYPTVTALKDANRGITALGVAYSMPGHWGYTDAQFESHVLTGIQGVVAASRDFLAAFAPQVLQQIDAMAQQG</sequence>
<protein>
    <submittedName>
        <fullName evidence="1">Uncharacterized protein</fullName>
    </submittedName>
</protein>
<name>A0A077HKV8_9CORY</name>
<reference evidence="1 2" key="1">
    <citation type="submission" date="2014-08" db="EMBL/GenBank/DDBJ databases">
        <title>Complete genome sequence of Corynebacterium ureicelerivorans DSM 45051, a lipophilic and urea-splitting isolate from a blood culture of a septicaemia patient.</title>
        <authorList>
            <person name="Tippelt A."/>
            <person name="Albersmeier A."/>
            <person name="Brinkrolf K."/>
            <person name="Ruckert C."/>
            <person name="Tauch A."/>
        </authorList>
    </citation>
    <scope>NUCLEOTIDE SEQUENCE [LARGE SCALE GENOMIC DNA]</scope>
    <source>
        <strain evidence="1 2">IMMIB RIV-2301</strain>
    </source>
</reference>
<accession>A0A077HKV8</accession>
<evidence type="ECO:0000313" key="1">
    <source>
        <dbReference type="EMBL" id="AIL96814.1"/>
    </source>
</evidence>
<dbReference type="AlphaFoldDB" id="A0A077HKV8"/>
<organism evidence="1 2">
    <name type="scientific">Corynebacterium ureicelerivorans</name>
    <dbReference type="NCBI Taxonomy" id="401472"/>
    <lineage>
        <taxon>Bacteria</taxon>
        <taxon>Bacillati</taxon>
        <taxon>Actinomycetota</taxon>
        <taxon>Actinomycetes</taxon>
        <taxon>Mycobacteriales</taxon>
        <taxon>Corynebacteriaceae</taxon>
        <taxon>Corynebacterium</taxon>
    </lineage>
</organism>
<dbReference type="Proteomes" id="UP000028939">
    <property type="component" value="Chromosome"/>
</dbReference>